<evidence type="ECO:0000256" key="2">
    <source>
        <dbReference type="ARBA" id="ARBA00023125"/>
    </source>
</evidence>
<dbReference type="Pfam" id="PF00392">
    <property type="entry name" value="GntR"/>
    <property type="match status" value="1"/>
</dbReference>
<evidence type="ECO:0000313" key="6">
    <source>
        <dbReference type="Proteomes" id="UP001213083"/>
    </source>
</evidence>
<keyword evidence="3" id="KW-0804">Transcription</keyword>
<dbReference type="CDD" id="cd07377">
    <property type="entry name" value="WHTH_GntR"/>
    <property type="match status" value="1"/>
</dbReference>
<proteinExistence type="predicted"/>
<keyword evidence="2" id="KW-0238">DNA-binding</keyword>
<dbReference type="EMBL" id="JAQIEV010000050">
    <property type="protein sequence ID" value="MDA3783218.1"/>
    <property type="molecule type" value="Genomic_DNA"/>
</dbReference>
<accession>A0ABD4W3P1</accession>
<dbReference type="InterPro" id="IPR036388">
    <property type="entry name" value="WH-like_DNA-bd_sf"/>
</dbReference>
<name>A0ABD4W3P1_9LACO</name>
<dbReference type="AlphaFoldDB" id="A0ABD4W3P1"/>
<dbReference type="InterPro" id="IPR028978">
    <property type="entry name" value="Chorismate_lyase_/UTRA_dom_sf"/>
</dbReference>
<dbReference type="InterPro" id="IPR011663">
    <property type="entry name" value="UTRA"/>
</dbReference>
<dbReference type="GO" id="GO:0003677">
    <property type="term" value="F:DNA binding"/>
    <property type="evidence" value="ECO:0007669"/>
    <property type="project" value="UniProtKB-KW"/>
</dbReference>
<dbReference type="Proteomes" id="UP001213083">
    <property type="component" value="Unassembled WGS sequence"/>
</dbReference>
<sequence length="234" mass="27243">MARIVLYQEIADKLKKAILQGEYPVGSLIPTENELMDIYGVSKITVRNAVKTLENEGYLEKKSGYGTTVLSNRLFNKLSKVESYSTILEDHGFRLKKKVLQIERVPRESVPVKFEINRLTEVITKVDKLYLLNGQPFIYFQHYFPFPLDIRSKHTIEDTSLYQIVKSTGEVIDRFEDQFIGYVLTAEDKKILGSDSNVGIKRIRRAYNERNELIEYSESVYLTDKYPYEINYSL</sequence>
<dbReference type="SUPFAM" id="SSF46785">
    <property type="entry name" value="Winged helix' DNA-binding domain"/>
    <property type="match status" value="1"/>
</dbReference>
<dbReference type="InterPro" id="IPR050679">
    <property type="entry name" value="Bact_HTH_transcr_reg"/>
</dbReference>
<dbReference type="PANTHER" id="PTHR44846">
    <property type="entry name" value="MANNOSYL-D-GLYCERATE TRANSPORT/METABOLISM SYSTEM REPRESSOR MNGR-RELATED"/>
    <property type="match status" value="1"/>
</dbReference>
<dbReference type="SMART" id="SM00866">
    <property type="entry name" value="UTRA"/>
    <property type="match status" value="1"/>
</dbReference>
<comment type="caution">
    <text evidence="5">The sequence shown here is derived from an EMBL/GenBank/DDBJ whole genome shotgun (WGS) entry which is preliminary data.</text>
</comment>
<evidence type="ECO:0000256" key="1">
    <source>
        <dbReference type="ARBA" id="ARBA00023015"/>
    </source>
</evidence>
<keyword evidence="1" id="KW-0805">Transcription regulation</keyword>
<protein>
    <submittedName>
        <fullName evidence="5">GntR family transcriptional regulator</fullName>
    </submittedName>
</protein>
<evidence type="ECO:0000259" key="4">
    <source>
        <dbReference type="PROSITE" id="PS50949"/>
    </source>
</evidence>
<feature type="domain" description="HTH gntR-type" evidence="4">
    <location>
        <begin position="4"/>
        <end position="72"/>
    </location>
</feature>
<dbReference type="SMART" id="SM00345">
    <property type="entry name" value="HTH_GNTR"/>
    <property type="match status" value="1"/>
</dbReference>
<dbReference type="RefSeq" id="WP_206351341.1">
    <property type="nucleotide sequence ID" value="NZ_BNIA01000055.1"/>
</dbReference>
<dbReference type="Gene3D" id="3.40.1410.10">
    <property type="entry name" value="Chorismate lyase-like"/>
    <property type="match status" value="1"/>
</dbReference>
<dbReference type="InterPro" id="IPR000524">
    <property type="entry name" value="Tscrpt_reg_HTH_GntR"/>
</dbReference>
<dbReference type="PANTHER" id="PTHR44846:SF1">
    <property type="entry name" value="MANNOSYL-D-GLYCERATE TRANSPORT_METABOLISM SYSTEM REPRESSOR MNGR-RELATED"/>
    <property type="match status" value="1"/>
</dbReference>
<dbReference type="PRINTS" id="PR00035">
    <property type="entry name" value="HTHGNTR"/>
</dbReference>
<organism evidence="5 6">
    <name type="scientific">Lactobacillus delbrueckii</name>
    <dbReference type="NCBI Taxonomy" id="1584"/>
    <lineage>
        <taxon>Bacteria</taxon>
        <taxon>Bacillati</taxon>
        <taxon>Bacillota</taxon>
        <taxon>Bacilli</taxon>
        <taxon>Lactobacillales</taxon>
        <taxon>Lactobacillaceae</taxon>
        <taxon>Lactobacillus</taxon>
    </lineage>
</organism>
<evidence type="ECO:0000256" key="3">
    <source>
        <dbReference type="ARBA" id="ARBA00023163"/>
    </source>
</evidence>
<gene>
    <name evidence="5" type="ORF">PF593_08795</name>
</gene>
<dbReference type="Pfam" id="PF07702">
    <property type="entry name" value="UTRA"/>
    <property type="match status" value="1"/>
</dbReference>
<dbReference type="PROSITE" id="PS50949">
    <property type="entry name" value="HTH_GNTR"/>
    <property type="match status" value="1"/>
</dbReference>
<dbReference type="Gene3D" id="1.10.10.10">
    <property type="entry name" value="Winged helix-like DNA-binding domain superfamily/Winged helix DNA-binding domain"/>
    <property type="match status" value="1"/>
</dbReference>
<dbReference type="InterPro" id="IPR036390">
    <property type="entry name" value="WH_DNA-bd_sf"/>
</dbReference>
<evidence type="ECO:0000313" key="5">
    <source>
        <dbReference type="EMBL" id="MDA3783218.1"/>
    </source>
</evidence>
<dbReference type="SUPFAM" id="SSF64288">
    <property type="entry name" value="Chorismate lyase-like"/>
    <property type="match status" value="1"/>
</dbReference>
<reference evidence="5 6" key="1">
    <citation type="submission" date="2023-01" db="EMBL/GenBank/DDBJ databases">
        <title>Sequencing of the bacterial strains from artisanal fermented milk Matsoni.</title>
        <authorList>
            <person name="Rozman V."/>
            <person name="Accetto T."/>
            <person name="Bogovic Matijasic B."/>
        </authorList>
    </citation>
    <scope>NUCLEOTIDE SEQUENCE [LARGE SCALE GENOMIC DNA]</scope>
    <source>
        <strain evidence="6">lbl143</strain>
    </source>
</reference>